<feature type="domain" description="OmpR/PhoB-type" evidence="6">
    <location>
        <begin position="1"/>
        <end position="97"/>
    </location>
</feature>
<dbReference type="Pfam" id="PF13424">
    <property type="entry name" value="TPR_12"/>
    <property type="match status" value="1"/>
</dbReference>
<dbReference type="Proteomes" id="UP000182486">
    <property type="component" value="Unassembled WGS sequence"/>
</dbReference>
<keyword evidence="4" id="KW-0804">Transcription</keyword>
<protein>
    <recommendedName>
        <fullName evidence="6">OmpR/PhoB-type domain-containing protein</fullName>
    </recommendedName>
</protein>
<organism evidence="7 8">
    <name type="scientific">Couchioplanes caeruleus subsp. caeruleus</name>
    <dbReference type="NCBI Taxonomy" id="56427"/>
    <lineage>
        <taxon>Bacteria</taxon>
        <taxon>Bacillati</taxon>
        <taxon>Actinomycetota</taxon>
        <taxon>Actinomycetes</taxon>
        <taxon>Micromonosporales</taxon>
        <taxon>Micromonosporaceae</taxon>
        <taxon>Couchioplanes</taxon>
    </lineage>
</organism>
<evidence type="ECO:0000313" key="7">
    <source>
        <dbReference type="EMBL" id="OJF09763.1"/>
    </source>
</evidence>
<dbReference type="InterPro" id="IPR041664">
    <property type="entry name" value="AAA_16"/>
</dbReference>
<dbReference type="PROSITE" id="PS51755">
    <property type="entry name" value="OMPR_PHOB"/>
    <property type="match status" value="1"/>
</dbReference>
<dbReference type="Gene3D" id="1.10.10.10">
    <property type="entry name" value="Winged helix-like DNA-binding domain superfamily/Winged helix DNA-binding domain"/>
    <property type="match status" value="1"/>
</dbReference>
<dbReference type="InterPro" id="IPR036388">
    <property type="entry name" value="WH-like_DNA-bd_sf"/>
</dbReference>
<evidence type="ECO:0000256" key="5">
    <source>
        <dbReference type="PROSITE-ProRule" id="PRU01091"/>
    </source>
</evidence>
<dbReference type="Pfam" id="PF00486">
    <property type="entry name" value="Trans_reg_C"/>
    <property type="match status" value="1"/>
</dbReference>
<proteinExistence type="inferred from homology"/>
<dbReference type="AlphaFoldDB" id="A0A1K0GKP7"/>
<evidence type="ECO:0000256" key="4">
    <source>
        <dbReference type="ARBA" id="ARBA00023163"/>
    </source>
</evidence>
<keyword evidence="8" id="KW-1185">Reference proteome</keyword>
<dbReference type="GO" id="GO:0003677">
    <property type="term" value="F:DNA binding"/>
    <property type="evidence" value="ECO:0007669"/>
    <property type="project" value="UniProtKB-UniRule"/>
</dbReference>
<dbReference type="Pfam" id="PF13191">
    <property type="entry name" value="AAA_16"/>
    <property type="match status" value="1"/>
</dbReference>
<name>A0A1K0GKP7_9ACTN</name>
<sequence>MERDYFGILGPVAVCRDGSPVEITAGQQRALLAALLLNAGRLVPAERLARYLWGDDPPPSYRGTLHSLVCRLRRRLERGAGEPRRLVSQPPGYLLRVHPGELDLQRFEALAASGRRHLAAGAALAAAADLRAALALWRGDPLTDVAAEALRAAALPRLTELRLQAIEDRIEAELLAQRPDGLVAELRQLTAEHPLREHLHLQLMRALAATGRRGEVHEVYGGLRRTLVRELGVEPTGSARRLLAELLGASYGAAPAGARTTAPVREAASARTVPTVGAAAHGRSGAARRAIAVPAQLPPGTVDFVGRRAELAALGRLAAADASGGVIVLLLTGLAGAGKSALGLHWARATAARYPDGQLHLDLRGHGAEAPVTPARALDRLLRALGGSAGRTPDDPAEAAALFRSLSAGRQLLLMLDDADRSDQVLPLLPGGPGSVVVVTSRHLLPGLVARHGARRVPVGPLTPADALALLERTVGADRLRAEPGGAAALVAGCGRHALAVRVVATNLTHRPEGSLAGYAAGLVRDDGLTALDLDAGDIGVRASLDRSLPGLTLGQRRLLRRLALADASGFTADAAAALARLPPADATGMLDGLAEVHLVERCADDRYRLHGVVRRFAADRLRAADPPELRARARDALLDWQMARLWAAAAMLRPRLCPPPVSAATGGESFAGPAAAAAWIDAELPGLVGAVRDCTDCASRRTGWRLGSALRGCADPHDVPSEWTAVAAAALDVAQQRGRPRSIAAAHLNLAHAHLAAGHRAGVTAHARRALPLTRDADWPTGQAAALVLLGLAHRHDGQAQLAVAQLTAAAAIYRRLGDTAGAATALDNLSHAYWQLGQLDEAARCLTEALPGYHRIDCRIGEGHALLGLAALRWAFDQPAQAGRLAADALAVYRRLGNQIGEAYARCTATVVHWPRADAERAVASAHRAVRLLRDTGDPMYQTAALNWLGTVCRCRGRPGPARAAYAEALQIAGRTGAAYERATALLGLAKVEVNGGAAPQAEGHLAEAAEVIVGCRFRVLEGDVLSTWARAYLLRGRLRAAASHARGAVRLYRETGHRFAERQALSLLARA</sequence>
<dbReference type="SUPFAM" id="SSF52540">
    <property type="entry name" value="P-loop containing nucleoside triphosphate hydrolases"/>
    <property type="match status" value="1"/>
</dbReference>
<comment type="similarity">
    <text evidence="1">Belongs to the AfsR/DnrI/RedD regulatory family.</text>
</comment>
<dbReference type="Gene3D" id="1.25.40.10">
    <property type="entry name" value="Tetratricopeptide repeat domain"/>
    <property type="match status" value="3"/>
</dbReference>
<dbReference type="Gene3D" id="3.40.50.300">
    <property type="entry name" value="P-loop containing nucleotide triphosphate hydrolases"/>
    <property type="match status" value="1"/>
</dbReference>
<gene>
    <name evidence="7" type="ORF">BG844_35840</name>
</gene>
<dbReference type="InterPro" id="IPR019734">
    <property type="entry name" value="TPR_rpt"/>
</dbReference>
<keyword evidence="3 5" id="KW-0238">DNA-binding</keyword>
<evidence type="ECO:0000256" key="1">
    <source>
        <dbReference type="ARBA" id="ARBA00005820"/>
    </source>
</evidence>
<keyword evidence="2" id="KW-0805">Transcription regulation</keyword>
<evidence type="ECO:0000256" key="2">
    <source>
        <dbReference type="ARBA" id="ARBA00023015"/>
    </source>
</evidence>
<dbReference type="PANTHER" id="PTHR35807">
    <property type="entry name" value="TRANSCRIPTIONAL REGULATOR REDD-RELATED"/>
    <property type="match status" value="1"/>
</dbReference>
<accession>A0A1K0GKP7</accession>
<dbReference type="SUPFAM" id="SSF48452">
    <property type="entry name" value="TPR-like"/>
    <property type="match status" value="3"/>
</dbReference>
<dbReference type="EMBL" id="MEIA01000547">
    <property type="protein sequence ID" value="OJF09763.1"/>
    <property type="molecule type" value="Genomic_DNA"/>
</dbReference>
<dbReference type="InterPro" id="IPR001867">
    <property type="entry name" value="OmpR/PhoB-type_DNA-bd"/>
</dbReference>
<dbReference type="InterPro" id="IPR051677">
    <property type="entry name" value="AfsR-DnrI-RedD_regulator"/>
</dbReference>
<dbReference type="CDD" id="cd15831">
    <property type="entry name" value="BTAD"/>
    <property type="match status" value="1"/>
</dbReference>
<dbReference type="InterPro" id="IPR011990">
    <property type="entry name" value="TPR-like_helical_dom_sf"/>
</dbReference>
<dbReference type="SMART" id="SM01043">
    <property type="entry name" value="BTAD"/>
    <property type="match status" value="1"/>
</dbReference>
<dbReference type="InterPro" id="IPR005158">
    <property type="entry name" value="BTAD"/>
</dbReference>
<dbReference type="PANTHER" id="PTHR35807:SF1">
    <property type="entry name" value="TRANSCRIPTIONAL REGULATOR REDD"/>
    <property type="match status" value="1"/>
</dbReference>
<dbReference type="InterPro" id="IPR016032">
    <property type="entry name" value="Sig_transdc_resp-reg_C-effctor"/>
</dbReference>
<comment type="caution">
    <text evidence="7">The sequence shown here is derived from an EMBL/GenBank/DDBJ whole genome shotgun (WGS) entry which is preliminary data.</text>
</comment>
<dbReference type="Pfam" id="PF03704">
    <property type="entry name" value="BTAD"/>
    <property type="match status" value="1"/>
</dbReference>
<dbReference type="SMART" id="SM00862">
    <property type="entry name" value="Trans_reg_C"/>
    <property type="match status" value="1"/>
</dbReference>
<dbReference type="GO" id="GO:0006355">
    <property type="term" value="P:regulation of DNA-templated transcription"/>
    <property type="evidence" value="ECO:0007669"/>
    <property type="project" value="InterPro"/>
</dbReference>
<feature type="DNA-binding region" description="OmpR/PhoB-type" evidence="5">
    <location>
        <begin position="1"/>
        <end position="97"/>
    </location>
</feature>
<dbReference type="SMART" id="SM00028">
    <property type="entry name" value="TPR"/>
    <property type="match status" value="5"/>
</dbReference>
<evidence type="ECO:0000259" key="6">
    <source>
        <dbReference type="PROSITE" id="PS51755"/>
    </source>
</evidence>
<dbReference type="RefSeq" id="WP_071809888.1">
    <property type="nucleotide sequence ID" value="NZ_MEIA01000547.1"/>
</dbReference>
<dbReference type="InterPro" id="IPR027417">
    <property type="entry name" value="P-loop_NTPase"/>
</dbReference>
<evidence type="ECO:0000256" key="3">
    <source>
        <dbReference type="ARBA" id="ARBA00023125"/>
    </source>
</evidence>
<dbReference type="GO" id="GO:0000160">
    <property type="term" value="P:phosphorelay signal transduction system"/>
    <property type="evidence" value="ECO:0007669"/>
    <property type="project" value="InterPro"/>
</dbReference>
<evidence type="ECO:0000313" key="8">
    <source>
        <dbReference type="Proteomes" id="UP000182486"/>
    </source>
</evidence>
<reference evidence="7 8" key="1">
    <citation type="submission" date="2016-09" db="EMBL/GenBank/DDBJ databases">
        <title>Couchioplanes caeruleus draft genome sequence.</title>
        <authorList>
            <person name="Sheehan J."/>
            <person name="Caffrey P."/>
        </authorList>
    </citation>
    <scope>NUCLEOTIDE SEQUENCE [LARGE SCALE GENOMIC DNA]</scope>
    <source>
        <strain evidence="7 8">DSM 43634</strain>
    </source>
</reference>
<dbReference type="SUPFAM" id="SSF46894">
    <property type="entry name" value="C-terminal effector domain of the bipartite response regulators"/>
    <property type="match status" value="1"/>
</dbReference>